<proteinExistence type="inferred from homology"/>
<sequence>MHPILIQIGSFAIRWYGFMIAIACLLGIWVAGREAERKGIDKEKAQNILLYAIIGGVIGARLYYVAFADWAGFLNNPLSVFAVWQGGLAIHGGILGGLLVCLFFTRRQKISFWKFADTAAPSLILGQAIGRIGCFFNGDAHGYPTEMPWGLVYSPESPAGQMFPGQPLHPTQLYEMFFNFIIFGVLWAVRKKLKVEGHLFFLYVILYSGIRIFVEYFRADKLIYFENISTAQSIGIVGILISFILMFVLKKKETVPVKSM</sequence>
<dbReference type="AlphaFoldDB" id="A0A0F9FEU8"/>
<keyword evidence="4 6" id="KW-1133">Transmembrane helix</keyword>
<feature type="transmembrane region" description="Helical" evidence="6">
    <location>
        <begin position="231"/>
        <end position="249"/>
    </location>
</feature>
<keyword evidence="5 6" id="KW-0472">Membrane</keyword>
<feature type="transmembrane region" description="Helical" evidence="6">
    <location>
        <begin position="48"/>
        <end position="66"/>
    </location>
</feature>
<feature type="transmembrane region" description="Helical" evidence="6">
    <location>
        <begin position="12"/>
        <end position="32"/>
    </location>
</feature>
<keyword evidence="3 6" id="KW-0812">Transmembrane</keyword>
<evidence type="ECO:0000256" key="1">
    <source>
        <dbReference type="ARBA" id="ARBA00022475"/>
    </source>
</evidence>
<organism evidence="7">
    <name type="scientific">marine sediment metagenome</name>
    <dbReference type="NCBI Taxonomy" id="412755"/>
    <lineage>
        <taxon>unclassified sequences</taxon>
        <taxon>metagenomes</taxon>
        <taxon>ecological metagenomes</taxon>
    </lineage>
</organism>
<feature type="transmembrane region" description="Helical" evidence="6">
    <location>
        <begin position="78"/>
        <end position="104"/>
    </location>
</feature>
<evidence type="ECO:0000256" key="5">
    <source>
        <dbReference type="ARBA" id="ARBA00023136"/>
    </source>
</evidence>
<evidence type="ECO:0008006" key="8">
    <source>
        <dbReference type="Google" id="ProtNLM"/>
    </source>
</evidence>
<feature type="transmembrane region" description="Helical" evidence="6">
    <location>
        <begin position="200"/>
        <end position="219"/>
    </location>
</feature>
<reference evidence="7" key="1">
    <citation type="journal article" date="2015" name="Nature">
        <title>Complex archaea that bridge the gap between prokaryotes and eukaryotes.</title>
        <authorList>
            <person name="Spang A."/>
            <person name="Saw J.H."/>
            <person name="Jorgensen S.L."/>
            <person name="Zaremba-Niedzwiedzka K."/>
            <person name="Martijn J."/>
            <person name="Lind A.E."/>
            <person name="van Eijk R."/>
            <person name="Schleper C."/>
            <person name="Guy L."/>
            <person name="Ettema T.J."/>
        </authorList>
    </citation>
    <scope>NUCLEOTIDE SEQUENCE</scope>
</reference>
<dbReference type="GO" id="GO:0005886">
    <property type="term" value="C:plasma membrane"/>
    <property type="evidence" value="ECO:0007669"/>
    <property type="project" value="InterPro"/>
</dbReference>
<keyword evidence="2" id="KW-0808">Transferase</keyword>
<dbReference type="GO" id="GO:0008961">
    <property type="term" value="F:phosphatidylglycerol-prolipoprotein diacylglyceryl transferase activity"/>
    <property type="evidence" value="ECO:0007669"/>
    <property type="project" value="InterPro"/>
</dbReference>
<evidence type="ECO:0000313" key="7">
    <source>
        <dbReference type="EMBL" id="KKL55775.1"/>
    </source>
</evidence>
<dbReference type="PANTHER" id="PTHR30589">
    <property type="entry name" value="PROLIPOPROTEIN DIACYLGLYCERYL TRANSFERASE"/>
    <property type="match status" value="1"/>
</dbReference>
<accession>A0A0F9FEU8</accession>
<evidence type="ECO:0000256" key="4">
    <source>
        <dbReference type="ARBA" id="ARBA00022989"/>
    </source>
</evidence>
<dbReference type="NCBIfam" id="TIGR00544">
    <property type="entry name" value="lgt"/>
    <property type="match status" value="1"/>
</dbReference>
<evidence type="ECO:0000256" key="2">
    <source>
        <dbReference type="ARBA" id="ARBA00022679"/>
    </source>
</evidence>
<keyword evidence="1" id="KW-1003">Cell membrane</keyword>
<dbReference type="PANTHER" id="PTHR30589:SF0">
    <property type="entry name" value="PHOSPHATIDYLGLYCEROL--PROLIPOPROTEIN DIACYLGLYCERYL TRANSFERASE"/>
    <property type="match status" value="1"/>
</dbReference>
<evidence type="ECO:0000256" key="3">
    <source>
        <dbReference type="ARBA" id="ARBA00022692"/>
    </source>
</evidence>
<dbReference type="HAMAP" id="MF_01147">
    <property type="entry name" value="Lgt"/>
    <property type="match status" value="1"/>
</dbReference>
<comment type="caution">
    <text evidence="7">The sequence shown here is derived from an EMBL/GenBank/DDBJ whole genome shotgun (WGS) entry which is preliminary data.</text>
</comment>
<protein>
    <recommendedName>
        <fullName evidence="8">Prolipoprotein diacylglyceryl transferase</fullName>
    </recommendedName>
</protein>
<name>A0A0F9FEU8_9ZZZZ</name>
<dbReference type="InterPro" id="IPR001640">
    <property type="entry name" value="Lgt"/>
</dbReference>
<evidence type="ECO:0000256" key="6">
    <source>
        <dbReference type="SAM" id="Phobius"/>
    </source>
</evidence>
<gene>
    <name evidence="7" type="ORF">LCGC14_2252050</name>
</gene>
<dbReference type="GO" id="GO:0042158">
    <property type="term" value="P:lipoprotein biosynthetic process"/>
    <property type="evidence" value="ECO:0007669"/>
    <property type="project" value="InterPro"/>
</dbReference>
<dbReference type="Pfam" id="PF01790">
    <property type="entry name" value="LGT"/>
    <property type="match status" value="1"/>
</dbReference>
<dbReference type="EMBL" id="LAZR01030719">
    <property type="protein sequence ID" value="KKL55775.1"/>
    <property type="molecule type" value="Genomic_DNA"/>
</dbReference>